<dbReference type="EMBL" id="JAPDDT010000005">
    <property type="protein sequence ID" value="MCW1923647.1"/>
    <property type="molecule type" value="Genomic_DNA"/>
</dbReference>
<evidence type="ECO:0000259" key="2">
    <source>
        <dbReference type="Pfam" id="PF03983"/>
    </source>
</evidence>
<keyword evidence="1" id="KW-0732">Signal</keyword>
<feature type="chain" id="PRO_5046742545" evidence="1">
    <location>
        <begin position="22"/>
        <end position="340"/>
    </location>
</feature>
<organism evidence="3 4">
    <name type="scientific">Luteolibacter arcticus</name>
    <dbReference type="NCBI Taxonomy" id="1581411"/>
    <lineage>
        <taxon>Bacteria</taxon>
        <taxon>Pseudomonadati</taxon>
        <taxon>Verrucomicrobiota</taxon>
        <taxon>Verrucomicrobiia</taxon>
        <taxon>Verrucomicrobiales</taxon>
        <taxon>Verrucomicrobiaceae</taxon>
        <taxon>Luteolibacter</taxon>
    </lineage>
</organism>
<dbReference type="Proteomes" id="UP001320876">
    <property type="component" value="Unassembled WGS sequence"/>
</dbReference>
<gene>
    <name evidence="3" type="ORF">OKA05_13865</name>
</gene>
<dbReference type="InterPro" id="IPR007131">
    <property type="entry name" value="SHD1"/>
</dbReference>
<feature type="signal peptide" evidence="1">
    <location>
        <begin position="1"/>
        <end position="21"/>
    </location>
</feature>
<feature type="domain" description="SLA1 homology" evidence="2">
    <location>
        <begin position="19"/>
        <end position="74"/>
    </location>
</feature>
<protein>
    <submittedName>
        <fullName evidence="3">SHD1 domain-containing protein</fullName>
    </submittedName>
</protein>
<dbReference type="Gene3D" id="2.30.30.700">
    <property type="entry name" value="SLA1 homology domain 1"/>
    <property type="match status" value="1"/>
</dbReference>
<dbReference type="SUPFAM" id="SSF53474">
    <property type="entry name" value="alpha/beta-Hydrolases"/>
    <property type="match status" value="1"/>
</dbReference>
<dbReference type="Gene3D" id="3.40.50.1820">
    <property type="entry name" value="alpha/beta hydrolase"/>
    <property type="match status" value="1"/>
</dbReference>
<name>A0ABT3GJG5_9BACT</name>
<sequence length="340" mass="36337">MIPRSAAAVLLSGLLLTTASARVWTDTTGRKIDAEIVGLDGDQVVLNFKGKEVKLALARLSADDRKFAEEWQKTKPEEKAAPAGELSLCGTPLKADGSVNNVQEPLSAATLKKFSKADTKPSQMKLAVALPAGFDPAKPQHVMWVSAPINNEGERKSGNIGAIGGYADTATKAGWVVIAADTDQGNPRMEDNQRSEGGDLAVHKQAVEALAKAWPTFKTWKFACCGFSGGAKASFYRAGDLLACDLEVAGLFLGGCTQDMTDDAREETGFRKSGVKKVRVFISNGKTDTISTPDHASKVKDSVEAQGYGDVRLELFDGGHSLNREEFGKAMAWFKEVPAK</sequence>
<dbReference type="Pfam" id="PF03983">
    <property type="entry name" value="SHD1"/>
    <property type="match status" value="1"/>
</dbReference>
<accession>A0ABT3GJG5</accession>
<comment type="caution">
    <text evidence="3">The sequence shown here is derived from an EMBL/GenBank/DDBJ whole genome shotgun (WGS) entry which is preliminary data.</text>
</comment>
<evidence type="ECO:0000313" key="4">
    <source>
        <dbReference type="Proteomes" id="UP001320876"/>
    </source>
</evidence>
<keyword evidence="4" id="KW-1185">Reference proteome</keyword>
<evidence type="ECO:0000313" key="3">
    <source>
        <dbReference type="EMBL" id="MCW1923647.1"/>
    </source>
</evidence>
<proteinExistence type="predicted"/>
<dbReference type="InterPro" id="IPR029058">
    <property type="entry name" value="AB_hydrolase_fold"/>
</dbReference>
<reference evidence="3 4" key="1">
    <citation type="submission" date="2022-10" db="EMBL/GenBank/DDBJ databases">
        <title>Luteolibacter arcticus strain CCTCC AB 2014275, whole genome shotgun sequencing project.</title>
        <authorList>
            <person name="Zhao G."/>
            <person name="Shen L."/>
        </authorList>
    </citation>
    <scope>NUCLEOTIDE SEQUENCE [LARGE SCALE GENOMIC DNA]</scope>
    <source>
        <strain evidence="3 4">CCTCC AB 2014275</strain>
    </source>
</reference>
<evidence type="ECO:0000256" key="1">
    <source>
        <dbReference type="SAM" id="SignalP"/>
    </source>
</evidence>
<dbReference type="RefSeq" id="WP_264487756.1">
    <property type="nucleotide sequence ID" value="NZ_JAPDDT010000005.1"/>
</dbReference>